<dbReference type="InterPro" id="IPR003140">
    <property type="entry name" value="PLipase/COase/thioEstase"/>
</dbReference>
<feature type="transmembrane region" description="Helical" evidence="3">
    <location>
        <begin position="159"/>
        <end position="180"/>
    </location>
</feature>
<dbReference type="PANTHER" id="PTHR10655">
    <property type="entry name" value="LYSOPHOSPHOLIPASE-RELATED"/>
    <property type="match status" value="1"/>
</dbReference>
<keyword evidence="3" id="KW-0812">Transmembrane</keyword>
<dbReference type="SUPFAM" id="SSF53474">
    <property type="entry name" value="alpha/beta-Hydrolases"/>
    <property type="match status" value="1"/>
</dbReference>
<name>A0A8J5G2H2_ZINOF</name>
<sequence length="272" mass="29924">MVTPLHEAMNAASRAKGLAGVDVGQPEMKAGGLTLLNAISPVVLVASHGRPHRRLLLLLLQRRGLPSSSFLHPSSDPMTARSFILWLHGLSDSGPVNEPIRTVFSAPEFKLSKWSFPSAPRSSVSCNCTIPYMLLYFLFFFFIKINGMGQGFVLMQLKVYALEGVLVVLDSGVMPSWFYIYEIPVTSNVHAMIEKEVDNGVNSENIFVFGFTQGGALRLASVLLYQRIMGGGAVYSGWVPFNSSIIERISPEAKTVFQVILKQNGRIVIYLV</sequence>
<evidence type="ECO:0000313" key="6">
    <source>
        <dbReference type="Proteomes" id="UP000734854"/>
    </source>
</evidence>
<feature type="domain" description="Phospholipase/carboxylesterase/thioesterase" evidence="4">
    <location>
        <begin position="174"/>
        <end position="253"/>
    </location>
</feature>
<dbReference type="PANTHER" id="PTHR10655:SF17">
    <property type="entry name" value="LYSOPHOSPHOLIPASE-LIKE PROTEIN 1"/>
    <property type="match status" value="1"/>
</dbReference>
<dbReference type="Gene3D" id="3.40.50.1820">
    <property type="entry name" value="alpha/beta hydrolase"/>
    <property type="match status" value="1"/>
</dbReference>
<gene>
    <name evidence="5" type="ORF">ZIOFF_046273</name>
</gene>
<reference evidence="5 6" key="1">
    <citation type="submission" date="2020-08" db="EMBL/GenBank/DDBJ databases">
        <title>Plant Genome Project.</title>
        <authorList>
            <person name="Zhang R.-G."/>
        </authorList>
    </citation>
    <scope>NUCLEOTIDE SEQUENCE [LARGE SCALE GENOMIC DNA]</scope>
    <source>
        <tissue evidence="5">Rhizome</tissue>
    </source>
</reference>
<dbReference type="AlphaFoldDB" id="A0A8J5G2H2"/>
<evidence type="ECO:0000256" key="1">
    <source>
        <dbReference type="ARBA" id="ARBA00006499"/>
    </source>
</evidence>
<dbReference type="GO" id="GO:0005737">
    <property type="term" value="C:cytoplasm"/>
    <property type="evidence" value="ECO:0007669"/>
    <property type="project" value="TreeGrafter"/>
</dbReference>
<dbReference type="InterPro" id="IPR050565">
    <property type="entry name" value="LYPA1-2/EST-like"/>
</dbReference>
<dbReference type="GO" id="GO:0052689">
    <property type="term" value="F:carboxylic ester hydrolase activity"/>
    <property type="evidence" value="ECO:0007669"/>
    <property type="project" value="TreeGrafter"/>
</dbReference>
<comment type="caution">
    <text evidence="5">The sequence shown here is derived from an EMBL/GenBank/DDBJ whole genome shotgun (WGS) entry which is preliminary data.</text>
</comment>
<organism evidence="5 6">
    <name type="scientific">Zingiber officinale</name>
    <name type="common">Ginger</name>
    <name type="synonym">Amomum zingiber</name>
    <dbReference type="NCBI Taxonomy" id="94328"/>
    <lineage>
        <taxon>Eukaryota</taxon>
        <taxon>Viridiplantae</taxon>
        <taxon>Streptophyta</taxon>
        <taxon>Embryophyta</taxon>
        <taxon>Tracheophyta</taxon>
        <taxon>Spermatophyta</taxon>
        <taxon>Magnoliopsida</taxon>
        <taxon>Liliopsida</taxon>
        <taxon>Zingiberales</taxon>
        <taxon>Zingiberaceae</taxon>
        <taxon>Zingiber</taxon>
    </lineage>
</organism>
<evidence type="ECO:0000256" key="2">
    <source>
        <dbReference type="ARBA" id="ARBA00022801"/>
    </source>
</evidence>
<evidence type="ECO:0000256" key="3">
    <source>
        <dbReference type="SAM" id="Phobius"/>
    </source>
</evidence>
<dbReference type="Proteomes" id="UP000734854">
    <property type="component" value="Unassembled WGS sequence"/>
</dbReference>
<keyword evidence="2" id="KW-0378">Hydrolase</keyword>
<evidence type="ECO:0000313" key="5">
    <source>
        <dbReference type="EMBL" id="KAG6498361.1"/>
    </source>
</evidence>
<keyword evidence="3" id="KW-1133">Transmembrane helix</keyword>
<proteinExistence type="inferred from homology"/>
<keyword evidence="6" id="KW-1185">Reference proteome</keyword>
<feature type="transmembrane region" description="Helical" evidence="3">
    <location>
        <begin position="130"/>
        <end position="147"/>
    </location>
</feature>
<evidence type="ECO:0000259" key="4">
    <source>
        <dbReference type="Pfam" id="PF02230"/>
    </source>
</evidence>
<accession>A0A8J5G2H2</accession>
<protein>
    <recommendedName>
        <fullName evidence="4">Phospholipase/carboxylesterase/thioesterase domain-containing protein</fullName>
    </recommendedName>
</protein>
<dbReference type="GO" id="GO:0008474">
    <property type="term" value="F:palmitoyl-(protein) hydrolase activity"/>
    <property type="evidence" value="ECO:0007669"/>
    <property type="project" value="TreeGrafter"/>
</dbReference>
<dbReference type="Pfam" id="PF02230">
    <property type="entry name" value="Abhydrolase_2"/>
    <property type="match status" value="1"/>
</dbReference>
<dbReference type="InterPro" id="IPR029058">
    <property type="entry name" value="AB_hydrolase_fold"/>
</dbReference>
<keyword evidence="3" id="KW-0472">Membrane</keyword>
<dbReference type="EMBL" id="JACMSC010000012">
    <property type="protein sequence ID" value="KAG6498361.1"/>
    <property type="molecule type" value="Genomic_DNA"/>
</dbReference>
<comment type="similarity">
    <text evidence="1">Belongs to the AB hydrolase superfamily. AB hydrolase 2 family.</text>
</comment>